<evidence type="ECO:0000313" key="1">
    <source>
        <dbReference type="EMBL" id="NPC64825.1"/>
    </source>
</evidence>
<protein>
    <recommendedName>
        <fullName evidence="3">AraC family transcriptional regulator</fullName>
    </recommendedName>
</protein>
<evidence type="ECO:0008006" key="3">
    <source>
        <dbReference type="Google" id="ProtNLM"/>
    </source>
</evidence>
<sequence>MPILSHKPGLATVIDNFVEQCDLHAHSARLFGWIIEGRLAVHIGGTYPLANTACAHASIKKPQDDRQTPAASLNIPEIRDCPGQAAMHP</sequence>
<dbReference type="Proteomes" id="UP000623090">
    <property type="component" value="Unassembled WGS sequence"/>
</dbReference>
<organism evidence="1 2">
    <name type="scientific">Komagataeibacter melomenusus</name>
    <dbReference type="NCBI Taxonomy" id="2766578"/>
    <lineage>
        <taxon>Bacteria</taxon>
        <taxon>Pseudomonadati</taxon>
        <taxon>Pseudomonadota</taxon>
        <taxon>Alphaproteobacteria</taxon>
        <taxon>Acetobacterales</taxon>
        <taxon>Acetobacteraceae</taxon>
        <taxon>Komagataeibacter</taxon>
    </lineage>
</organism>
<dbReference type="EMBL" id="JABJWC010000001">
    <property type="protein sequence ID" value="NPC64825.1"/>
    <property type="molecule type" value="Genomic_DNA"/>
</dbReference>
<reference evidence="1 2" key="1">
    <citation type="journal article" date="2020" name="Microorganisms">
        <title>Description of Komagataeibacter melaceti sp. nov. and Komagataeibacter melomenusus sp. nov. Isolated from Apple Cider Vinegar.</title>
        <authorList>
            <person name="Maric L."/>
            <person name="Cleenwerck I."/>
            <person name="Accetto T."/>
            <person name="Vandamme P."/>
            <person name="Trcek J."/>
        </authorList>
    </citation>
    <scope>NUCLEOTIDE SEQUENCE [LARGE SCALE GENOMIC DNA]</scope>
    <source>
        <strain evidence="1 2">AV436</strain>
    </source>
</reference>
<dbReference type="RefSeq" id="WP_172154215.1">
    <property type="nucleotide sequence ID" value="NZ_JABJWC010000001.1"/>
</dbReference>
<accession>A0ABX2A8Y4</accession>
<comment type="caution">
    <text evidence="1">The sequence shown here is derived from an EMBL/GenBank/DDBJ whole genome shotgun (WGS) entry which is preliminary data.</text>
</comment>
<evidence type="ECO:0000313" key="2">
    <source>
        <dbReference type="Proteomes" id="UP000623090"/>
    </source>
</evidence>
<proteinExistence type="predicted"/>
<gene>
    <name evidence="1" type="ORF">HNW77_00085</name>
</gene>
<name>A0ABX2A8Y4_9PROT</name>
<keyword evidence="2" id="KW-1185">Reference proteome</keyword>